<evidence type="ECO:0000256" key="13">
    <source>
        <dbReference type="ARBA" id="ARBA00022840"/>
    </source>
</evidence>
<dbReference type="FunFam" id="1.10.8.60:FF:000001">
    <property type="entry name" value="ATP-dependent zinc metalloprotease FtsH"/>
    <property type="match status" value="2"/>
</dbReference>
<dbReference type="GO" id="GO:0006508">
    <property type="term" value="P:proteolysis"/>
    <property type="evidence" value="ECO:0007669"/>
    <property type="project" value="UniProtKB-KW"/>
</dbReference>
<feature type="transmembrane region" description="Helical" evidence="20">
    <location>
        <begin position="318"/>
        <end position="340"/>
    </location>
</feature>
<evidence type="ECO:0000256" key="17">
    <source>
        <dbReference type="ARBA" id="ARBA00023110"/>
    </source>
</evidence>
<dbReference type="Pfam" id="PF00004">
    <property type="entry name" value="AAA"/>
    <property type="match status" value="2"/>
</dbReference>
<evidence type="ECO:0000256" key="9">
    <source>
        <dbReference type="ARBA" id="ARBA00022723"/>
    </source>
</evidence>
<proteinExistence type="inferred from homology"/>
<keyword evidence="16" id="KW-0793">Thylakoid</keyword>
<comment type="similarity">
    <text evidence="4">In the C-terminal section; belongs to the peptidase M41 family.</text>
</comment>
<comment type="caution">
    <text evidence="22">The sequence shown here is derived from an EMBL/GenBank/DDBJ whole genome shotgun (WGS) entry which is preliminary data.</text>
</comment>
<evidence type="ECO:0000256" key="15">
    <source>
        <dbReference type="ARBA" id="ARBA00023049"/>
    </source>
</evidence>
<dbReference type="GO" id="GO:0004222">
    <property type="term" value="F:metalloendopeptidase activity"/>
    <property type="evidence" value="ECO:0007669"/>
    <property type="project" value="InterPro"/>
</dbReference>
<dbReference type="InterPro" id="IPR011546">
    <property type="entry name" value="Pept_M41_FtsH_extracell"/>
</dbReference>
<dbReference type="GO" id="GO:0003755">
    <property type="term" value="F:peptidyl-prolyl cis-trans isomerase activity"/>
    <property type="evidence" value="ECO:0007669"/>
    <property type="project" value="UniProtKB-KW"/>
</dbReference>
<dbReference type="InterPro" id="IPR003593">
    <property type="entry name" value="AAA+_ATPase"/>
</dbReference>
<feature type="transmembrane region" description="Helical" evidence="20">
    <location>
        <begin position="32"/>
        <end position="53"/>
    </location>
</feature>
<dbReference type="SUPFAM" id="SSF52540">
    <property type="entry name" value="P-loop containing nucleoside triphosphate hydrolases"/>
    <property type="match status" value="2"/>
</dbReference>
<dbReference type="CDD" id="cd19501">
    <property type="entry name" value="RecA-like_FtsH"/>
    <property type="match status" value="2"/>
</dbReference>
<evidence type="ECO:0000256" key="10">
    <source>
        <dbReference type="ARBA" id="ARBA00022741"/>
    </source>
</evidence>
<dbReference type="FunFam" id="2.40.100.10:FF:000013">
    <property type="entry name" value="Peptidyl-prolyl cis-trans isomerase"/>
    <property type="match status" value="1"/>
</dbReference>
<evidence type="ECO:0000256" key="20">
    <source>
        <dbReference type="SAM" id="Phobius"/>
    </source>
</evidence>
<dbReference type="Pfam" id="PF06480">
    <property type="entry name" value="FtsH_ext"/>
    <property type="match status" value="1"/>
</dbReference>
<evidence type="ECO:0000256" key="5">
    <source>
        <dbReference type="ARBA" id="ARBA00010550"/>
    </source>
</evidence>
<dbReference type="InterPro" id="IPR037219">
    <property type="entry name" value="Peptidase_M41-like"/>
</dbReference>
<evidence type="ECO:0000256" key="3">
    <source>
        <dbReference type="ARBA" id="ARBA00004370"/>
    </source>
</evidence>
<dbReference type="SUPFAM" id="SSF140990">
    <property type="entry name" value="FtsH protease domain-like"/>
    <property type="match status" value="2"/>
</dbReference>
<keyword evidence="8 20" id="KW-0812">Transmembrane</keyword>
<dbReference type="InterPro" id="IPR029000">
    <property type="entry name" value="Cyclophilin-like_dom_sf"/>
</dbReference>
<dbReference type="GO" id="GO:0005524">
    <property type="term" value="F:ATP binding"/>
    <property type="evidence" value="ECO:0007669"/>
    <property type="project" value="UniProtKB-KW"/>
</dbReference>
<keyword evidence="19" id="KW-0413">Isomerase</keyword>
<dbReference type="HAMAP" id="MF_01458">
    <property type="entry name" value="FtsH"/>
    <property type="match status" value="1"/>
</dbReference>
<dbReference type="GO" id="GO:0009535">
    <property type="term" value="C:chloroplast thylakoid membrane"/>
    <property type="evidence" value="ECO:0007669"/>
    <property type="project" value="TreeGrafter"/>
</dbReference>
<reference evidence="22" key="1">
    <citation type="submission" date="2023-08" db="EMBL/GenBank/DDBJ databases">
        <authorList>
            <person name="Chen Y."/>
            <person name="Shah S."/>
            <person name="Dougan E. K."/>
            <person name="Thang M."/>
            <person name="Chan C."/>
        </authorList>
    </citation>
    <scope>NUCLEOTIDE SEQUENCE</scope>
</reference>
<accession>A0AA36JCW8</accession>
<feature type="transmembrane region" description="Helical" evidence="20">
    <location>
        <begin position="99"/>
        <end position="125"/>
    </location>
</feature>
<dbReference type="InterPro" id="IPR011009">
    <property type="entry name" value="Kinase-like_dom_sf"/>
</dbReference>
<dbReference type="InterPro" id="IPR005936">
    <property type="entry name" value="FtsH"/>
</dbReference>
<keyword evidence="23" id="KW-1185">Reference proteome</keyword>
<dbReference type="Gene3D" id="1.20.58.760">
    <property type="entry name" value="Peptidase M41"/>
    <property type="match status" value="2"/>
</dbReference>
<keyword evidence="12" id="KW-0862">Zinc</keyword>
<dbReference type="SUPFAM" id="SSF56112">
    <property type="entry name" value="Protein kinase-like (PK-like)"/>
    <property type="match status" value="1"/>
</dbReference>
<evidence type="ECO:0000256" key="6">
    <source>
        <dbReference type="ARBA" id="ARBA00013194"/>
    </source>
</evidence>
<evidence type="ECO:0000256" key="14">
    <source>
        <dbReference type="ARBA" id="ARBA00022989"/>
    </source>
</evidence>
<evidence type="ECO:0000256" key="19">
    <source>
        <dbReference type="ARBA" id="ARBA00023235"/>
    </source>
</evidence>
<dbReference type="GO" id="GO:0016887">
    <property type="term" value="F:ATP hydrolysis activity"/>
    <property type="evidence" value="ECO:0007669"/>
    <property type="project" value="InterPro"/>
</dbReference>
<dbReference type="InterPro" id="IPR027417">
    <property type="entry name" value="P-loop_NTPase"/>
</dbReference>
<dbReference type="InterPro" id="IPR002130">
    <property type="entry name" value="Cyclophilin-type_PPIase_dom"/>
</dbReference>
<evidence type="ECO:0000256" key="1">
    <source>
        <dbReference type="ARBA" id="ARBA00000971"/>
    </source>
</evidence>
<protein>
    <recommendedName>
        <fullName evidence="6">peptidylprolyl isomerase</fullName>
        <ecNumber evidence="6">5.2.1.8</ecNumber>
    </recommendedName>
</protein>
<keyword evidence="13" id="KW-0067">ATP-binding</keyword>
<dbReference type="PROSITE" id="PS00170">
    <property type="entry name" value="CSA_PPIASE_1"/>
    <property type="match status" value="1"/>
</dbReference>
<keyword evidence="17" id="KW-0697">Rotamase</keyword>
<comment type="subcellular location">
    <subcellularLocation>
        <location evidence="3">Membrane</location>
    </subcellularLocation>
</comment>
<feature type="transmembrane region" description="Helical" evidence="20">
    <location>
        <begin position="60"/>
        <end position="79"/>
    </location>
</feature>
<dbReference type="InterPro" id="IPR020892">
    <property type="entry name" value="Cyclophilin-type_PPIase_CS"/>
</dbReference>
<dbReference type="PANTHER" id="PTHR23076">
    <property type="entry name" value="METALLOPROTEASE M41 FTSH"/>
    <property type="match status" value="1"/>
</dbReference>
<dbReference type="EMBL" id="CAUJNA010003492">
    <property type="protein sequence ID" value="CAJ1403346.1"/>
    <property type="molecule type" value="Genomic_DNA"/>
</dbReference>
<dbReference type="NCBIfam" id="TIGR01241">
    <property type="entry name" value="FtsH_fam"/>
    <property type="match status" value="2"/>
</dbReference>
<keyword evidence="9" id="KW-0479">Metal-binding</keyword>
<evidence type="ECO:0000256" key="4">
    <source>
        <dbReference type="ARBA" id="ARBA00010044"/>
    </source>
</evidence>
<dbReference type="PRINTS" id="PR00153">
    <property type="entry name" value="CSAPPISMRASE"/>
</dbReference>
<evidence type="ECO:0000256" key="11">
    <source>
        <dbReference type="ARBA" id="ARBA00022801"/>
    </source>
</evidence>
<keyword evidence="10" id="KW-0547">Nucleotide-binding</keyword>
<dbReference type="Gene3D" id="1.10.8.60">
    <property type="match status" value="2"/>
</dbReference>
<keyword evidence="7" id="KW-0645">Protease</keyword>
<dbReference type="FunFam" id="3.40.50.300:FF:000001">
    <property type="entry name" value="ATP-dependent zinc metalloprotease FtsH"/>
    <property type="match status" value="2"/>
</dbReference>
<dbReference type="InterPro" id="IPR000642">
    <property type="entry name" value="Peptidase_M41"/>
</dbReference>
<dbReference type="InterPro" id="IPR003960">
    <property type="entry name" value="ATPase_AAA_CS"/>
</dbReference>
<evidence type="ECO:0000256" key="12">
    <source>
        <dbReference type="ARBA" id="ARBA00022833"/>
    </source>
</evidence>
<evidence type="ECO:0000259" key="21">
    <source>
        <dbReference type="PROSITE" id="PS50072"/>
    </source>
</evidence>
<dbReference type="CDD" id="cd01926">
    <property type="entry name" value="cyclophilin_ABH_like"/>
    <property type="match status" value="1"/>
</dbReference>
<dbReference type="EC" id="5.2.1.8" evidence="6"/>
<dbReference type="Gene3D" id="3.40.50.300">
    <property type="entry name" value="P-loop containing nucleotide triphosphate hydrolases"/>
    <property type="match status" value="2"/>
</dbReference>
<gene>
    <name evidence="22" type="ORF">EVOR1521_LOCUS26037</name>
</gene>
<evidence type="ECO:0000256" key="18">
    <source>
        <dbReference type="ARBA" id="ARBA00023136"/>
    </source>
</evidence>
<evidence type="ECO:0000256" key="2">
    <source>
        <dbReference type="ARBA" id="ARBA00001947"/>
    </source>
</evidence>
<keyword evidence="15" id="KW-0482">Metalloprotease</keyword>
<dbReference type="SMART" id="SM00382">
    <property type="entry name" value="AAA"/>
    <property type="match status" value="2"/>
</dbReference>
<feature type="domain" description="PPIase cyclophilin-type" evidence="21">
    <location>
        <begin position="1771"/>
        <end position="1927"/>
    </location>
</feature>
<evidence type="ECO:0000256" key="7">
    <source>
        <dbReference type="ARBA" id="ARBA00022670"/>
    </source>
</evidence>
<dbReference type="Pfam" id="PF01434">
    <property type="entry name" value="Peptidase_M41"/>
    <property type="match status" value="2"/>
</dbReference>
<dbReference type="InterPro" id="IPR003959">
    <property type="entry name" value="ATPase_AAA_core"/>
</dbReference>
<dbReference type="Proteomes" id="UP001178507">
    <property type="component" value="Unassembled WGS sequence"/>
</dbReference>
<dbReference type="SUPFAM" id="SSF50891">
    <property type="entry name" value="Cyclophilin-like"/>
    <property type="match status" value="1"/>
</dbReference>
<evidence type="ECO:0000256" key="8">
    <source>
        <dbReference type="ARBA" id="ARBA00022692"/>
    </source>
</evidence>
<sequence>MVWVPRSALDLNFLRREVKVSKVILELTRDNVAALMVIATLSVFGAAPVMAVVSKMAPKSSCAAVVLGGAALLAAPSFVAPGQGVPRAETSAHATTAPLASVTSAAGAGAAGAAAAGAAGLAAAAGARRTRRAAKAAKAAQAGKEPMEPLARLSSVAQQLLQQPSPQQLQRLAAELQAFAAAELRTERLSAPAMRAFAEVVQGAERALASDAAGQLRWAASSAAAMLLSYVVTLQPAQAADTVNYSEFLDSINKGNVEMVRVQEDMLSAQYTTKDGSRRDVNLIPNAQIEDQLFNRLADKKVDVVMAGVGSQGSPLDFLARFAGPICWLIAGLLLLFGGLPFGPAGPGGAGGNPFELGKSKARIIKDGDTKCKFADVAGCDGAKQELVEVVDFLKNTSRYSELGAKIPKGALLVGPPGTGKTLLAKAVAGEAGVPFFSISASEFVEIFAGIGASRVRDLFEQAKKSAPCIIFIDEIDAVGRQRSAGFGQGNDEREQTVNQLLTEMDGFESNKGVVVIAATNRADILDQALVRPGRFDRQIQVDPPDVQGRTEILKVHAKDKNLAPGVDLSAIARQTPGMSGADLANLLNEGAIVAARQNKAEIDQDDIANALERIAIGLEKKDAVMSEKKKKLVAYHEAGHAILGALMNDYDVVAKISIVPRGPAGGVTIFMPSEERLNSGLYSKEFLENRMCVALGGRLAEEIINGKDNVTTGASNDFQQCTQVAKQMVMQLGMSPEIGQRLLGGQQQGGPFMGRDFMGQGAPPISQKLKQQVDVEVKRIVDEQYERGMKLLRDNMFLLDELAKLLMEQEKVNGEELMKLINKAAADGKLVLGNNKMAMAAFTGEMVDSGAKKTQCIHPDKPMMFACADCPRRGFCGSTRDSLPPARAPRSARRAVDRLGLEAETKETTGEVVMRKVQEMADQVSNGAALPSSVVKSAAVSTLAALAATAGPLPALADDVPALQQFGAPGAPQQQQQQAQVRVSGRVTYSRLLEFVDEGSVKRVDFYDLGRTAVALVNIAGREQQLVCDLPGATTGLIEKLSAKNVAIEVHQPEKPNPLLGVLGDVAFPLLVIAGLLFLRSRAPGGGGIPGFGNQGKAKIMITPETGVAFKDVAGIDEAKEELMEIVDFLKAPERFVKVGAKIPRGVLLTGPPGTGKTLMAKALAGESGVPFIQSSASEFIELFVGVGASRVRDIFKQAKEKAPCIVFIDEIDAIGRQRGAGMGGGNDEREQTLNQILTEMDGFEGNSGVIVVAATNRSDILDQALLRPGRFDRRVTVNLPDVAGREQILKVHVQNKKLGEGITLNEIAKRTAGFSGADLENLMNESAILTARRNKKAITMDEVNDATDRVIAGLEGRSLQDNASKKLIAYHEAGHAIVGTLLPFHDPVNKVTLVPRGQAKGLTWFTPGEDQSLVSSAMLKARISGALGGRAAEQLVFGTGQVTTGAGGDLQQVERMARAMVTQFGMSEVGSLAIDDGGFMGPNYSEDLSQKIDEAIKSISDECYLNALTILMKNRACLDRVADELTEFETITGDRLLEIVREYTEAFQRKYSSRRCLVCNLPVEDLHAPALLVQALSGATAQGRNAYRSLDLLGAGGYGSVYLVERLPDLYRFVSKKIPVREITEVDEYSREAKELIMLRHRHIVSYEEDFVHVEYGGLEAKTCAGMAGGSETPPDIFKVLPVPEGFKTEAGEWTQEAKDRFFGAKNEEAMKTWAEAQRGNWKDEGSDKGKELRTKYPTEDDLEKYIKEVYQKKWDALLGKAAKCPRCFFDIELDGEKAGRVVMLLRGDVVPKTAENFRQLCTGAPGFGYKDSSFHRVIPDFMCQGGDFTNHDGTGGKSIYGEKFADEGFQLEHTGPGVLSMANAGPNTNGSQFFLCTTKTSHLDGKHVVFGKVIEGYEVVEKVEGVGSSSGKTSKKVIVADCGELPLKDWPKADK</sequence>
<keyword evidence="11" id="KW-0378">Hydrolase</keyword>
<keyword evidence="14 20" id="KW-1133">Transmembrane helix</keyword>
<keyword evidence="18 20" id="KW-0472">Membrane</keyword>
<comment type="cofactor">
    <cofactor evidence="2">
        <name>Zn(2+)</name>
        <dbReference type="ChEBI" id="CHEBI:29105"/>
    </cofactor>
</comment>
<dbReference type="Pfam" id="PF00160">
    <property type="entry name" value="Pro_isomerase"/>
    <property type="match status" value="1"/>
</dbReference>
<dbReference type="FunFam" id="1.20.58.760:FF:000001">
    <property type="entry name" value="ATP-dependent zinc metalloprotease FtsH"/>
    <property type="match status" value="2"/>
</dbReference>
<dbReference type="GO" id="GO:0004176">
    <property type="term" value="F:ATP-dependent peptidase activity"/>
    <property type="evidence" value="ECO:0007669"/>
    <property type="project" value="InterPro"/>
</dbReference>
<dbReference type="Gene3D" id="3.30.200.20">
    <property type="entry name" value="Phosphorylase Kinase, domain 1"/>
    <property type="match status" value="1"/>
</dbReference>
<dbReference type="Pfam" id="PF17862">
    <property type="entry name" value="AAA_lid_3"/>
    <property type="match status" value="2"/>
</dbReference>
<dbReference type="PANTHER" id="PTHR23076:SF139">
    <property type="entry name" value="ATP-DEPENDENT ZINC METALLOPROTEASE FTSH 2, CHLOROPLASTIC"/>
    <property type="match status" value="1"/>
</dbReference>
<organism evidence="22 23">
    <name type="scientific">Effrenium voratum</name>
    <dbReference type="NCBI Taxonomy" id="2562239"/>
    <lineage>
        <taxon>Eukaryota</taxon>
        <taxon>Sar</taxon>
        <taxon>Alveolata</taxon>
        <taxon>Dinophyceae</taxon>
        <taxon>Suessiales</taxon>
        <taxon>Symbiodiniaceae</taxon>
        <taxon>Effrenium</taxon>
    </lineage>
</organism>
<evidence type="ECO:0000313" key="22">
    <source>
        <dbReference type="EMBL" id="CAJ1403346.1"/>
    </source>
</evidence>
<dbReference type="Gene3D" id="3.30.720.210">
    <property type="match status" value="2"/>
</dbReference>
<dbReference type="PROSITE" id="PS00674">
    <property type="entry name" value="AAA"/>
    <property type="match status" value="2"/>
</dbReference>
<dbReference type="GO" id="GO:0010304">
    <property type="term" value="P:PSII associated light-harvesting complex II catabolic process"/>
    <property type="evidence" value="ECO:0007669"/>
    <property type="project" value="UniProtKB-ARBA"/>
</dbReference>
<name>A0AA36JCW8_9DINO</name>
<evidence type="ECO:0000256" key="16">
    <source>
        <dbReference type="ARBA" id="ARBA00023078"/>
    </source>
</evidence>
<dbReference type="PROSITE" id="PS50072">
    <property type="entry name" value="CSA_PPIASE_2"/>
    <property type="match status" value="1"/>
</dbReference>
<comment type="similarity">
    <text evidence="5">In the N-terminal section; belongs to the AAA ATPase family.</text>
</comment>
<dbReference type="GO" id="GO:0008270">
    <property type="term" value="F:zinc ion binding"/>
    <property type="evidence" value="ECO:0007669"/>
    <property type="project" value="InterPro"/>
</dbReference>
<comment type="catalytic activity">
    <reaction evidence="1">
        <text>[protein]-peptidylproline (omega=180) = [protein]-peptidylproline (omega=0)</text>
        <dbReference type="Rhea" id="RHEA:16237"/>
        <dbReference type="Rhea" id="RHEA-COMP:10747"/>
        <dbReference type="Rhea" id="RHEA-COMP:10748"/>
        <dbReference type="ChEBI" id="CHEBI:83833"/>
        <dbReference type="ChEBI" id="CHEBI:83834"/>
        <dbReference type="EC" id="5.2.1.8"/>
    </reaction>
</comment>
<dbReference type="GO" id="GO:0006457">
    <property type="term" value="P:protein folding"/>
    <property type="evidence" value="ECO:0007669"/>
    <property type="project" value="InterPro"/>
</dbReference>
<evidence type="ECO:0000313" key="23">
    <source>
        <dbReference type="Proteomes" id="UP001178507"/>
    </source>
</evidence>
<dbReference type="InterPro" id="IPR041569">
    <property type="entry name" value="AAA_lid_3"/>
</dbReference>
<dbReference type="Gene3D" id="2.40.100.10">
    <property type="entry name" value="Cyclophilin-like"/>
    <property type="match status" value="1"/>
</dbReference>